<keyword evidence="2" id="KW-1185">Reference proteome</keyword>
<dbReference type="Proteomes" id="UP000499080">
    <property type="component" value="Unassembled WGS sequence"/>
</dbReference>
<dbReference type="EMBL" id="BGPR01081133">
    <property type="protein sequence ID" value="GBL81701.1"/>
    <property type="molecule type" value="Genomic_DNA"/>
</dbReference>
<accession>A0A4Y2AP74</accession>
<evidence type="ECO:0000313" key="2">
    <source>
        <dbReference type="Proteomes" id="UP000499080"/>
    </source>
</evidence>
<dbReference type="AlphaFoldDB" id="A0A4Y2AP74"/>
<gene>
    <name evidence="1" type="ORF">AVEN_40922_1</name>
</gene>
<reference evidence="1 2" key="1">
    <citation type="journal article" date="2019" name="Sci. Rep.">
        <title>Orb-weaving spider Araneus ventricosus genome elucidates the spidroin gene catalogue.</title>
        <authorList>
            <person name="Kono N."/>
            <person name="Nakamura H."/>
            <person name="Ohtoshi R."/>
            <person name="Moran D.A.P."/>
            <person name="Shinohara A."/>
            <person name="Yoshida Y."/>
            <person name="Fujiwara M."/>
            <person name="Mori M."/>
            <person name="Tomita M."/>
            <person name="Arakawa K."/>
        </authorList>
    </citation>
    <scope>NUCLEOTIDE SEQUENCE [LARGE SCALE GENOMIC DNA]</scope>
</reference>
<comment type="caution">
    <text evidence="1">The sequence shown here is derived from an EMBL/GenBank/DDBJ whole genome shotgun (WGS) entry which is preliminary data.</text>
</comment>
<sequence>MIFDPSVGQIAIASKPTDGSILSDLVRMKNHPEPVLIRKPHP</sequence>
<proteinExistence type="predicted"/>
<evidence type="ECO:0000313" key="1">
    <source>
        <dbReference type="EMBL" id="GBL81701.1"/>
    </source>
</evidence>
<protein>
    <submittedName>
        <fullName evidence="1">Uncharacterized protein</fullName>
    </submittedName>
</protein>
<feature type="non-terminal residue" evidence="1">
    <location>
        <position position="42"/>
    </location>
</feature>
<organism evidence="1 2">
    <name type="scientific">Araneus ventricosus</name>
    <name type="common">Orbweaver spider</name>
    <name type="synonym">Epeira ventricosa</name>
    <dbReference type="NCBI Taxonomy" id="182803"/>
    <lineage>
        <taxon>Eukaryota</taxon>
        <taxon>Metazoa</taxon>
        <taxon>Ecdysozoa</taxon>
        <taxon>Arthropoda</taxon>
        <taxon>Chelicerata</taxon>
        <taxon>Arachnida</taxon>
        <taxon>Araneae</taxon>
        <taxon>Araneomorphae</taxon>
        <taxon>Entelegynae</taxon>
        <taxon>Araneoidea</taxon>
        <taxon>Araneidae</taxon>
        <taxon>Araneus</taxon>
    </lineage>
</organism>
<name>A0A4Y2AP74_ARAVE</name>